<name>A0A8B8E9J5_CRAVI</name>
<proteinExistence type="predicted"/>
<feature type="repeat" description="NHL" evidence="2">
    <location>
        <begin position="270"/>
        <end position="311"/>
    </location>
</feature>
<reference evidence="4" key="1">
    <citation type="submission" date="2025-08" db="UniProtKB">
        <authorList>
            <consortium name="RefSeq"/>
        </authorList>
    </citation>
    <scope>IDENTIFICATION</scope>
    <source>
        <tissue evidence="4">Whole sample</tissue>
    </source>
</reference>
<dbReference type="GeneID" id="111132721"/>
<dbReference type="AlphaFoldDB" id="A0A8B8E9J5"/>
<evidence type="ECO:0000256" key="2">
    <source>
        <dbReference type="PROSITE-ProRule" id="PRU00504"/>
    </source>
</evidence>
<evidence type="ECO:0000313" key="4">
    <source>
        <dbReference type="RefSeq" id="XP_022336253.1"/>
    </source>
</evidence>
<dbReference type="GO" id="GO:0043161">
    <property type="term" value="P:proteasome-mediated ubiquitin-dependent protein catabolic process"/>
    <property type="evidence" value="ECO:0007669"/>
    <property type="project" value="TreeGrafter"/>
</dbReference>
<gene>
    <name evidence="4" type="primary">LOC111132721</name>
</gene>
<dbReference type="OrthoDB" id="6054020at2759"/>
<dbReference type="GO" id="GO:0061630">
    <property type="term" value="F:ubiquitin protein ligase activity"/>
    <property type="evidence" value="ECO:0007669"/>
    <property type="project" value="TreeGrafter"/>
</dbReference>
<sequence>MANETFDICSSTIVEQLKIQNIPETTKPNLPIFTSCQCTKDDVIKLLGKVKLPDKEPKKRKIKPMEIASTQLKCTGQQMGQQSKKSDMKQILSLSFSVTKVREYRVPGVDSVFHVSVEKSGRLWVSDNKGYLVQTDLQRNLLQEIQTSIGDQGYHTATQDGDLVYTDRDKKTIYRVTPDRKITEFIKTGDWRPLSVHSSRINGDILVGMIKNKEAKVSRYSKAGKEKQNIQRDNQGQKLYSYPYYITENVNGDICASNNHAVVVVNKSGQHRFSYTGQRSLFFPWGICTDVLGHILVCDNASDTVHLLNQDGGFLSVILSPQQGIDHPCGVCVDNENNLHVAKSNTYTVTVYKIMLKMIVC</sequence>
<keyword evidence="1" id="KW-0677">Repeat</keyword>
<dbReference type="PROSITE" id="PS51125">
    <property type="entry name" value="NHL"/>
    <property type="match status" value="1"/>
</dbReference>
<dbReference type="Proteomes" id="UP000694844">
    <property type="component" value="Chromosome 5"/>
</dbReference>
<dbReference type="PANTHER" id="PTHR24104:SF25">
    <property type="entry name" value="PROTEIN LIN-41"/>
    <property type="match status" value="1"/>
</dbReference>
<dbReference type="InterPro" id="IPR050952">
    <property type="entry name" value="TRIM-NHL_E3_ligases"/>
</dbReference>
<evidence type="ECO:0000256" key="1">
    <source>
        <dbReference type="ARBA" id="ARBA00022737"/>
    </source>
</evidence>
<dbReference type="InterPro" id="IPR001258">
    <property type="entry name" value="NHL_repeat"/>
</dbReference>
<dbReference type="KEGG" id="cvn:111132721"/>
<dbReference type="Gene3D" id="2.120.10.30">
    <property type="entry name" value="TolB, C-terminal domain"/>
    <property type="match status" value="1"/>
</dbReference>
<organism evidence="3 4">
    <name type="scientific">Crassostrea virginica</name>
    <name type="common">Eastern oyster</name>
    <dbReference type="NCBI Taxonomy" id="6565"/>
    <lineage>
        <taxon>Eukaryota</taxon>
        <taxon>Metazoa</taxon>
        <taxon>Spiralia</taxon>
        <taxon>Lophotrochozoa</taxon>
        <taxon>Mollusca</taxon>
        <taxon>Bivalvia</taxon>
        <taxon>Autobranchia</taxon>
        <taxon>Pteriomorphia</taxon>
        <taxon>Ostreida</taxon>
        <taxon>Ostreoidea</taxon>
        <taxon>Ostreidae</taxon>
        <taxon>Crassostrea</taxon>
    </lineage>
</organism>
<dbReference type="InterPro" id="IPR011042">
    <property type="entry name" value="6-blade_b-propeller_TolB-like"/>
</dbReference>
<protein>
    <submittedName>
        <fullName evidence="4">Uncharacterized protein LOC111132721</fullName>
    </submittedName>
</protein>
<accession>A0A8B8E9J5</accession>
<dbReference type="RefSeq" id="XP_022336253.1">
    <property type="nucleotide sequence ID" value="XM_022480545.1"/>
</dbReference>
<dbReference type="PANTHER" id="PTHR24104">
    <property type="entry name" value="E3 UBIQUITIN-PROTEIN LIGASE NHLRC1-RELATED"/>
    <property type="match status" value="1"/>
</dbReference>
<dbReference type="GO" id="GO:0000209">
    <property type="term" value="P:protein polyubiquitination"/>
    <property type="evidence" value="ECO:0007669"/>
    <property type="project" value="TreeGrafter"/>
</dbReference>
<evidence type="ECO:0000313" key="3">
    <source>
        <dbReference type="Proteomes" id="UP000694844"/>
    </source>
</evidence>
<keyword evidence="3" id="KW-1185">Reference proteome</keyword>
<dbReference type="GO" id="GO:0008270">
    <property type="term" value="F:zinc ion binding"/>
    <property type="evidence" value="ECO:0007669"/>
    <property type="project" value="UniProtKB-KW"/>
</dbReference>
<dbReference type="SUPFAM" id="SSF101898">
    <property type="entry name" value="NHL repeat"/>
    <property type="match status" value="1"/>
</dbReference>